<dbReference type="SUPFAM" id="SSF52777">
    <property type="entry name" value="CoA-dependent acyltransferases"/>
    <property type="match status" value="1"/>
</dbReference>
<evidence type="ECO:0000313" key="1">
    <source>
        <dbReference type="EMBL" id="ERM83250.1"/>
    </source>
</evidence>
<gene>
    <name evidence="1" type="ORF">P872_16360</name>
</gene>
<evidence type="ECO:0000313" key="2">
    <source>
        <dbReference type="Proteomes" id="UP000016843"/>
    </source>
</evidence>
<dbReference type="Gene3D" id="3.30.559.10">
    <property type="entry name" value="Chloramphenicol acetyltransferase-like domain"/>
    <property type="match status" value="1"/>
</dbReference>
<dbReference type="InterPro" id="IPR001707">
    <property type="entry name" value="Cmp_AcTrfase"/>
</dbReference>
<organism evidence="1 2">
    <name type="scientific">Rhodonellum psychrophilum GCM71 = DSM 17998</name>
    <dbReference type="NCBI Taxonomy" id="1123057"/>
    <lineage>
        <taxon>Bacteria</taxon>
        <taxon>Pseudomonadati</taxon>
        <taxon>Bacteroidota</taxon>
        <taxon>Cytophagia</taxon>
        <taxon>Cytophagales</taxon>
        <taxon>Cytophagaceae</taxon>
        <taxon>Rhodonellum</taxon>
    </lineage>
</organism>
<comment type="caution">
    <text evidence="1">The sequence shown here is derived from an EMBL/GenBank/DDBJ whole genome shotgun (WGS) entry which is preliminary data.</text>
</comment>
<dbReference type="GO" id="GO:0008811">
    <property type="term" value="F:chloramphenicol O-acetyltransferase activity"/>
    <property type="evidence" value="ECO:0007669"/>
    <property type="project" value="InterPro"/>
</dbReference>
<reference evidence="1 2" key="1">
    <citation type="journal article" date="2013" name="Genome Announc.">
        <title>Draft Genome Sequence of the Psychrophilic and Alkaliphilic Rhodonellum psychrophilum Strain GCM71T.</title>
        <authorList>
            <person name="Hauptmann A.L."/>
            <person name="Glaring M.A."/>
            <person name="Hallin P.F."/>
            <person name="Prieme A."/>
            <person name="Stougaard P."/>
        </authorList>
    </citation>
    <scope>NUCLEOTIDE SEQUENCE [LARGE SCALE GENOMIC DNA]</scope>
    <source>
        <strain evidence="1 2">GCM71</strain>
    </source>
</reference>
<dbReference type="AlphaFoldDB" id="U5BRN8"/>
<evidence type="ECO:0008006" key="3">
    <source>
        <dbReference type="Google" id="ProtNLM"/>
    </source>
</evidence>
<keyword evidence="2" id="KW-1185">Reference proteome</keyword>
<name>U5BRN8_9BACT</name>
<dbReference type="RefSeq" id="WP_022582203.1">
    <property type="nucleotide sequence ID" value="NZ_AWXR01000015.1"/>
</dbReference>
<protein>
    <recommendedName>
        <fullName evidence="3">Chloramphenicol acetyltransferase</fullName>
    </recommendedName>
</protein>
<accession>U5BRN8</accession>
<dbReference type="EMBL" id="AWXR01000015">
    <property type="protein sequence ID" value="ERM83250.1"/>
    <property type="molecule type" value="Genomic_DNA"/>
</dbReference>
<proteinExistence type="predicted"/>
<dbReference type="InterPro" id="IPR023213">
    <property type="entry name" value="CAT-like_dom_sf"/>
</dbReference>
<dbReference type="Proteomes" id="UP000016843">
    <property type="component" value="Unassembled WGS sequence"/>
</dbReference>
<dbReference type="Pfam" id="PF00302">
    <property type="entry name" value="CAT"/>
    <property type="match status" value="1"/>
</dbReference>
<sequence length="40" mass="4654">MMDFEGKKVMPLAIHVHHALMDGTHVGEFLEKFQNLMNQE</sequence>